<evidence type="ECO:0000313" key="8">
    <source>
        <dbReference type="Proteomes" id="UP000327194"/>
    </source>
</evidence>
<evidence type="ECO:0000256" key="1">
    <source>
        <dbReference type="ARBA" id="ARBA00022512"/>
    </source>
</evidence>
<keyword evidence="2" id="KW-0964">Secreted</keyword>
<feature type="compositionally biased region" description="Low complexity" evidence="5">
    <location>
        <begin position="94"/>
        <end position="103"/>
    </location>
</feature>
<evidence type="ECO:0000259" key="6">
    <source>
        <dbReference type="Pfam" id="PF00746"/>
    </source>
</evidence>
<feature type="compositionally biased region" description="Polar residues" evidence="5">
    <location>
        <begin position="793"/>
        <end position="831"/>
    </location>
</feature>
<accession>A0AAE6TXI8</accession>
<reference evidence="7 8" key="1">
    <citation type="submission" date="2019-10" db="EMBL/GenBank/DDBJ databases">
        <title>Genome sequencing of Lactobacillus fructivorans.</title>
        <authorList>
            <person name="Kim K."/>
        </authorList>
    </citation>
    <scope>NUCLEOTIDE SEQUENCE [LARGE SCALE GENOMIC DNA]</scope>
    <source>
        <strain evidence="7 8">LF543</strain>
    </source>
</reference>
<dbReference type="Proteomes" id="UP000327194">
    <property type="component" value="Chromosome"/>
</dbReference>
<dbReference type="SUPFAM" id="SSF52047">
    <property type="entry name" value="RNI-like"/>
    <property type="match status" value="1"/>
</dbReference>
<dbReference type="PANTHER" id="PTHR18898">
    <property type="entry name" value="NUCLEOPROTEIN TPR-RELATED"/>
    <property type="match status" value="1"/>
</dbReference>
<dbReference type="PANTHER" id="PTHR18898:SF2">
    <property type="entry name" value="NUCLEOPROTEIN TPR"/>
    <property type="match status" value="1"/>
</dbReference>
<dbReference type="InterPro" id="IPR011889">
    <property type="entry name" value="Liste_lipo_26"/>
</dbReference>
<dbReference type="NCBIfam" id="TIGR01167">
    <property type="entry name" value="LPXTG_anchor"/>
    <property type="match status" value="1"/>
</dbReference>
<dbReference type="InterPro" id="IPR005046">
    <property type="entry name" value="DUF285"/>
</dbReference>
<evidence type="ECO:0000256" key="2">
    <source>
        <dbReference type="ARBA" id="ARBA00022525"/>
    </source>
</evidence>
<feature type="compositionally biased region" description="Basic and acidic residues" evidence="5">
    <location>
        <begin position="194"/>
        <end position="203"/>
    </location>
</feature>
<evidence type="ECO:0000256" key="3">
    <source>
        <dbReference type="ARBA" id="ARBA00022729"/>
    </source>
</evidence>
<dbReference type="GO" id="GO:0006406">
    <property type="term" value="P:mRNA export from nucleus"/>
    <property type="evidence" value="ECO:0007669"/>
    <property type="project" value="TreeGrafter"/>
</dbReference>
<feature type="compositionally biased region" description="Low complexity" evidence="5">
    <location>
        <begin position="691"/>
        <end position="710"/>
    </location>
</feature>
<organism evidence="7 8">
    <name type="scientific">Fructilactobacillus fructivorans</name>
    <dbReference type="NCBI Taxonomy" id="1614"/>
    <lineage>
        <taxon>Bacteria</taxon>
        <taxon>Bacillati</taxon>
        <taxon>Bacillota</taxon>
        <taxon>Bacilli</taxon>
        <taxon>Lactobacillales</taxon>
        <taxon>Lactobacillaceae</taxon>
        <taxon>Fructilactobacillus</taxon>
    </lineage>
</organism>
<dbReference type="KEGG" id="lfv:LF543_00310"/>
<feature type="region of interest" description="Disordered" evidence="5">
    <location>
        <begin position="685"/>
        <end position="872"/>
    </location>
</feature>
<protein>
    <submittedName>
        <fullName evidence="7">BspA family leucine-rich repeat surface protein</fullName>
    </submittedName>
</protein>
<dbReference type="InterPro" id="IPR013783">
    <property type="entry name" value="Ig-like_fold"/>
</dbReference>
<dbReference type="GO" id="GO:0017056">
    <property type="term" value="F:structural constituent of nuclear pore"/>
    <property type="evidence" value="ECO:0007669"/>
    <property type="project" value="TreeGrafter"/>
</dbReference>
<feature type="compositionally biased region" description="Polar residues" evidence="5">
    <location>
        <begin position="142"/>
        <end position="193"/>
    </location>
</feature>
<dbReference type="NCBIfam" id="TIGR03715">
    <property type="entry name" value="KxYKxGKxW"/>
    <property type="match status" value="1"/>
</dbReference>
<keyword evidence="1" id="KW-0134">Cell wall</keyword>
<feature type="compositionally biased region" description="Basic and acidic residues" evidence="5">
    <location>
        <begin position="210"/>
        <end position="232"/>
    </location>
</feature>
<dbReference type="RefSeq" id="WP_010022267.1">
    <property type="nucleotide sequence ID" value="NZ_AZDS01000002.1"/>
</dbReference>
<feature type="region of interest" description="Disordered" evidence="5">
    <location>
        <begin position="38"/>
        <end position="236"/>
    </location>
</feature>
<feature type="compositionally biased region" description="Polar residues" evidence="5">
    <location>
        <begin position="60"/>
        <end position="93"/>
    </location>
</feature>
<keyword evidence="4" id="KW-0572">Peptidoglycan-anchor</keyword>
<dbReference type="NCBIfam" id="TIGR02167">
    <property type="entry name" value="Liste_lipo_26"/>
    <property type="match status" value="2"/>
</dbReference>
<dbReference type="Gene3D" id="3.80.10.10">
    <property type="entry name" value="Ribonuclease Inhibitor"/>
    <property type="match status" value="1"/>
</dbReference>
<gene>
    <name evidence="7" type="ORF">LF543_00310</name>
</gene>
<dbReference type="AlphaFoldDB" id="A0AAE6TXI8"/>
<feature type="compositionally biased region" description="Polar residues" evidence="5">
    <location>
        <begin position="104"/>
        <end position="131"/>
    </location>
</feature>
<evidence type="ECO:0000313" key="7">
    <source>
        <dbReference type="EMBL" id="QFX92115.1"/>
    </source>
</evidence>
<dbReference type="EMBL" id="CP045562">
    <property type="protein sequence ID" value="QFX92115.1"/>
    <property type="molecule type" value="Genomic_DNA"/>
</dbReference>
<dbReference type="InterPro" id="IPR022263">
    <property type="entry name" value="KxYKxGKxW"/>
</dbReference>
<feature type="compositionally biased region" description="Polar residues" evidence="5">
    <location>
        <begin position="719"/>
        <end position="742"/>
    </location>
</feature>
<feature type="compositionally biased region" description="Polar residues" evidence="5">
    <location>
        <begin position="838"/>
        <end position="859"/>
    </location>
</feature>
<dbReference type="InterPro" id="IPR032675">
    <property type="entry name" value="LRR_dom_sf"/>
</dbReference>
<feature type="compositionally biased region" description="Polar residues" evidence="5">
    <location>
        <begin position="752"/>
        <end position="771"/>
    </location>
</feature>
<sequence>MQNREPKKHFKMYKAGKRWMVAGIVTLTTVGGLTIGASADSASQPATSDVKIEVPAASGRASQTDQSQNVAPVKSEQTANDSTTKTDQGLAANSQQDDQSSQQVTNSVKAEPQTEQKSQNAQPNDSKQVQPVSDPKSEQSKDVSNQPAKEQQSNDQKTDNQADNQMAKQADSQTKDQNAQPDSQMAGQSNKSDQNADKQDEKNQTNPVKTEQDQPKVASEKSNQETENKTDDQANLSDNREANVAQSQFQANHNNVKQAVSDTINGTWGSANYVYDKQTGTLSFNDGGNLGNEFAYDSWLEANHAQVQHVVFNSKVSVNDANGLFAYWSSVQDYQNLYNLDTSNCTKMTNMFLDNHSLKSLDLTGMNTSNVTDMDAMFYTNAGLDGKTGTQLKYVNLGGIDTSKVTRFYNAFKNDRLLSRIDGLNQLDTSNVTEMNSMFADCYSLQSLDLSSFNTSKADTTNMLANDSNLNELKLGKDTILGISTNLPNVPSQYAGWVQVDANGKVIPYQEALPSNELADGNAHPGTWIWGNPIKDESSMHAQGITIYAGNQVPTDAAAYNAAATNADGSVSAITKIDTSKVNNQIPGQYPVTITAANGQSMTVTVTVIANQANITAHGISIYVGDSVPTDPAAYGATATNEDGTKATITKINTLNVNNQVPGQYQVAITASNGKTFFVPVTVLAKNGSKPDQPGNNGNGNNNPSTPDNNGGDHGNGEHPSTPNHNGGNDNGSNPVAPNQPSGRPEVPSQPVAPNQPTGDNGNTVPENHAQNVPETPKKPAAKPEVPSEGINKDSNSTATKSTNNGEQAISNDHQISVTSQKSSQKETPVTKTDHSESQVASKSQSHQTVRETQSSAQENSKKGKQTLPQTGEKVSTFLELIGLGFIASAAVLAWRDLKHRVK</sequence>
<dbReference type="Pfam" id="PF00746">
    <property type="entry name" value="Gram_pos_anchor"/>
    <property type="match status" value="1"/>
</dbReference>
<dbReference type="InterPro" id="IPR019931">
    <property type="entry name" value="LPXTG_anchor"/>
</dbReference>
<feature type="domain" description="Gram-positive cocci surface proteins LPxTG" evidence="6">
    <location>
        <begin position="861"/>
        <end position="894"/>
    </location>
</feature>
<proteinExistence type="predicted"/>
<dbReference type="Pfam" id="PF19258">
    <property type="entry name" value="KxYKxGKxW_sig"/>
    <property type="match status" value="1"/>
</dbReference>
<evidence type="ECO:0000256" key="4">
    <source>
        <dbReference type="ARBA" id="ARBA00023088"/>
    </source>
</evidence>
<name>A0AAE6TXI8_9LACO</name>
<keyword evidence="3" id="KW-0732">Signal</keyword>
<evidence type="ECO:0000256" key="5">
    <source>
        <dbReference type="SAM" id="MobiDB-lite"/>
    </source>
</evidence>
<dbReference type="Gene3D" id="2.60.40.10">
    <property type="entry name" value="Immunoglobulins"/>
    <property type="match status" value="1"/>
</dbReference>
<dbReference type="Pfam" id="PF03382">
    <property type="entry name" value="DUF285"/>
    <property type="match status" value="2"/>
</dbReference>